<dbReference type="InterPro" id="IPR002611">
    <property type="entry name" value="IstB_ATP-bd"/>
</dbReference>
<name>A0A225D2Z5_9BACT</name>
<dbReference type="AlphaFoldDB" id="A0A225D2Z5"/>
<dbReference type="InterPro" id="IPR027417">
    <property type="entry name" value="P-loop_NTPase"/>
</dbReference>
<reference evidence="3" key="1">
    <citation type="submission" date="2017-06" db="EMBL/GenBank/DDBJ databases">
        <title>Genome analysis of Fimbriiglobus ruber SP5, the first member of the order Planctomycetales with confirmed chitinolytic capability.</title>
        <authorList>
            <person name="Ravin N.V."/>
            <person name="Rakitin A.L."/>
            <person name="Ivanova A.A."/>
            <person name="Beletsky A.V."/>
            <person name="Kulichevskaya I.S."/>
            <person name="Mardanov A.V."/>
            <person name="Dedysh S.N."/>
        </authorList>
    </citation>
    <scope>NUCLEOTIDE SEQUENCE [LARGE SCALE GENOMIC DNA]</scope>
    <source>
        <strain evidence="3">SP5</strain>
    </source>
</reference>
<feature type="domain" description="IstB-like ATP-binding" evidence="1">
    <location>
        <begin position="1"/>
        <end position="73"/>
    </location>
</feature>
<evidence type="ECO:0000259" key="1">
    <source>
        <dbReference type="Pfam" id="PF01695"/>
    </source>
</evidence>
<dbReference type="OrthoDB" id="9776217at2"/>
<dbReference type="Gene3D" id="3.40.50.300">
    <property type="entry name" value="P-loop containing nucleotide triphosphate hydrolases"/>
    <property type="match status" value="1"/>
</dbReference>
<proteinExistence type="predicted"/>
<sequence length="75" mass="9183">MIVDELEFLSLSRAELTFQVFVDWFERRSLLITSHLQFSEWDQVFQGERRTVTLLDRLTHQCQIYEMASESHRFW</sequence>
<dbReference type="Pfam" id="PF01695">
    <property type="entry name" value="IstB_IS21"/>
    <property type="match status" value="1"/>
</dbReference>
<accession>A0A225D2Z5</accession>
<evidence type="ECO:0000313" key="2">
    <source>
        <dbReference type="EMBL" id="OWK35333.1"/>
    </source>
</evidence>
<evidence type="ECO:0000313" key="3">
    <source>
        <dbReference type="Proteomes" id="UP000214646"/>
    </source>
</evidence>
<comment type="caution">
    <text evidence="2">The sequence shown here is derived from an EMBL/GenBank/DDBJ whole genome shotgun (WGS) entry which is preliminary data.</text>
</comment>
<keyword evidence="3" id="KW-1185">Reference proteome</keyword>
<dbReference type="EMBL" id="NIDE01000018">
    <property type="protein sequence ID" value="OWK35333.1"/>
    <property type="molecule type" value="Genomic_DNA"/>
</dbReference>
<gene>
    <name evidence="2" type="ORF">FRUB_09494</name>
</gene>
<organism evidence="2 3">
    <name type="scientific">Fimbriiglobus ruber</name>
    <dbReference type="NCBI Taxonomy" id="1908690"/>
    <lineage>
        <taxon>Bacteria</taxon>
        <taxon>Pseudomonadati</taxon>
        <taxon>Planctomycetota</taxon>
        <taxon>Planctomycetia</taxon>
        <taxon>Gemmatales</taxon>
        <taxon>Gemmataceae</taxon>
        <taxon>Fimbriiglobus</taxon>
    </lineage>
</organism>
<protein>
    <submittedName>
        <fullName evidence="2">Mobile element protein</fullName>
    </submittedName>
</protein>
<dbReference type="GO" id="GO:0005524">
    <property type="term" value="F:ATP binding"/>
    <property type="evidence" value="ECO:0007669"/>
    <property type="project" value="InterPro"/>
</dbReference>
<dbReference type="Proteomes" id="UP000214646">
    <property type="component" value="Unassembled WGS sequence"/>
</dbReference>